<evidence type="ECO:0000256" key="2">
    <source>
        <dbReference type="ARBA" id="ARBA00022490"/>
    </source>
</evidence>
<dbReference type="HAMAP" id="MF_00364">
    <property type="entry name" value="NagZ"/>
    <property type="match status" value="1"/>
</dbReference>
<comment type="similarity">
    <text evidence="10">Belongs to the glycosyl hydrolase 3 family. NagZ subfamily.</text>
</comment>
<dbReference type="Pfam" id="PF00933">
    <property type="entry name" value="Glyco_hydro_3"/>
    <property type="match status" value="1"/>
</dbReference>
<evidence type="ECO:0000256" key="4">
    <source>
        <dbReference type="ARBA" id="ARBA00022801"/>
    </source>
</evidence>
<feature type="binding site" evidence="10">
    <location>
        <position position="68"/>
    </location>
    <ligand>
        <name>substrate</name>
    </ligand>
</feature>
<keyword evidence="6 10" id="KW-0573">Peptidoglycan synthesis</keyword>
<dbReference type="InterPro" id="IPR019800">
    <property type="entry name" value="Glyco_hydro_3_AS"/>
</dbReference>
<evidence type="ECO:0000256" key="1">
    <source>
        <dbReference type="ARBA" id="ARBA00001231"/>
    </source>
</evidence>
<comment type="caution">
    <text evidence="12">The sequence shown here is derived from an EMBL/GenBank/DDBJ whole genome shotgun (WGS) entry which is preliminary data.</text>
</comment>
<dbReference type="NCBIfam" id="NF003740">
    <property type="entry name" value="PRK05337.1"/>
    <property type="match status" value="1"/>
</dbReference>
<feature type="active site" description="Nucleophile" evidence="10">
    <location>
        <position position="255"/>
    </location>
</feature>
<feature type="binding site" evidence="10">
    <location>
        <position position="142"/>
    </location>
    <ligand>
        <name>substrate</name>
    </ligand>
</feature>
<accession>A0ABQ6FAF0</accession>
<name>A0ABQ6FAF0_9RHOO</name>
<reference evidence="13" key="1">
    <citation type="journal article" date="2019" name="Int. J. Syst. Evol. Microbiol.">
        <title>The Global Catalogue of Microorganisms (GCM) 10K type strain sequencing project: providing services to taxonomists for standard genome sequencing and annotation.</title>
        <authorList>
            <consortium name="The Broad Institute Genomics Platform"/>
            <consortium name="The Broad Institute Genome Sequencing Center for Infectious Disease"/>
            <person name="Wu L."/>
            <person name="Ma J."/>
        </authorList>
    </citation>
    <scope>NUCLEOTIDE SEQUENCE [LARGE SCALE GENOMIC DNA]</scope>
    <source>
        <strain evidence="13">NBRC 102407</strain>
    </source>
</reference>
<keyword evidence="8 10" id="KW-0131">Cell cycle</keyword>
<dbReference type="PANTHER" id="PTHR30480:SF13">
    <property type="entry name" value="BETA-HEXOSAMINIDASE"/>
    <property type="match status" value="1"/>
</dbReference>
<gene>
    <name evidence="10 12" type="primary">nagZ</name>
    <name evidence="12" type="ORF">GCM10007933_09970</name>
</gene>
<keyword evidence="4 10" id="KW-0378">Hydrolase</keyword>
<comment type="function">
    <text evidence="10">Plays a role in peptidoglycan recycling by cleaving the terminal beta-1,4-linked N-acetylglucosamine (GlcNAc) from peptide-linked peptidoglycan fragments, giving rise to free GlcNAc, anhydro-N-acetylmuramic acid and anhydro-N-acetylmuramic acid-linked peptides.</text>
</comment>
<evidence type="ECO:0000256" key="9">
    <source>
        <dbReference type="ARBA" id="ARBA00023316"/>
    </source>
</evidence>
<dbReference type="InterPro" id="IPR022956">
    <property type="entry name" value="Beta_hexosaminidase_bac"/>
</dbReference>
<comment type="pathway">
    <text evidence="10">Cell wall biogenesis; peptidoglycan recycling.</text>
</comment>
<dbReference type="PROSITE" id="PS00775">
    <property type="entry name" value="GLYCOSYL_HYDROL_F3"/>
    <property type="match status" value="1"/>
</dbReference>
<sequence>MKPSHAQPGPIMLDVAAHEVTAEEREILQHPLVGGVILFARNYAEPEQLRALTAAIRAVRPELVISVDHEGGRVQRFRDGFTRLPAMRRFGAVWNDDPALASAAARHAGFVLAAELRAHGVDLSYAPVLDLDYGVSSVIGDRAFHRDPQVATELARAVIAGLADAGMRAVGKHFPGHGAVEADSHVAIPVDGRSFDAVWADDIQPFRNLALELGGVMPAHVIFENIDPRPAGFSPFWLQEVLRGRLGFGGVIFSDDLTMEGASVAGDIVARASAAHGAGCDMVLVCNRPDLAVQLIDRWRPEVSADSAARVAALLPRPGTMPADPETLAGWAPYVAARDSVLALA</sequence>
<dbReference type="RefSeq" id="WP_284186973.1">
    <property type="nucleotide sequence ID" value="NZ_BSPX01000009.1"/>
</dbReference>
<evidence type="ECO:0000313" key="13">
    <source>
        <dbReference type="Proteomes" id="UP001157167"/>
    </source>
</evidence>
<evidence type="ECO:0000256" key="6">
    <source>
        <dbReference type="ARBA" id="ARBA00022984"/>
    </source>
</evidence>
<dbReference type="InterPro" id="IPR017853">
    <property type="entry name" value="GH"/>
</dbReference>
<keyword evidence="3 10" id="KW-0132">Cell division</keyword>
<dbReference type="InterPro" id="IPR001764">
    <property type="entry name" value="Glyco_hydro_3_N"/>
</dbReference>
<evidence type="ECO:0000256" key="8">
    <source>
        <dbReference type="ARBA" id="ARBA00023306"/>
    </source>
</evidence>
<evidence type="ECO:0000256" key="7">
    <source>
        <dbReference type="ARBA" id="ARBA00023295"/>
    </source>
</evidence>
<keyword evidence="9 10" id="KW-0961">Cell wall biogenesis/degradation</keyword>
<dbReference type="PANTHER" id="PTHR30480">
    <property type="entry name" value="BETA-HEXOSAMINIDASE-RELATED"/>
    <property type="match status" value="1"/>
</dbReference>
<feature type="domain" description="Glycoside hydrolase family 3 N-terminal" evidence="11">
    <location>
        <begin position="19"/>
        <end position="296"/>
    </location>
</feature>
<dbReference type="Proteomes" id="UP001157167">
    <property type="component" value="Unassembled WGS sequence"/>
</dbReference>
<feature type="binding site" evidence="10">
    <location>
        <begin position="172"/>
        <end position="173"/>
    </location>
    <ligand>
        <name>substrate</name>
    </ligand>
</feature>
<comment type="subcellular location">
    <subcellularLocation>
        <location evidence="10">Cytoplasm</location>
    </subcellularLocation>
</comment>
<evidence type="ECO:0000256" key="5">
    <source>
        <dbReference type="ARBA" id="ARBA00022960"/>
    </source>
</evidence>
<feature type="active site" description="Proton donor/acceptor" evidence="10">
    <location>
        <position position="185"/>
    </location>
</feature>
<feature type="binding site" evidence="10">
    <location>
        <position position="76"/>
    </location>
    <ligand>
        <name>substrate</name>
    </ligand>
</feature>
<keyword evidence="5 10" id="KW-0133">Cell shape</keyword>
<dbReference type="Gene3D" id="3.20.20.300">
    <property type="entry name" value="Glycoside hydrolase, family 3, N-terminal domain"/>
    <property type="match status" value="1"/>
</dbReference>
<dbReference type="InterPro" id="IPR036962">
    <property type="entry name" value="Glyco_hydro_3_N_sf"/>
</dbReference>
<proteinExistence type="inferred from homology"/>
<comment type="catalytic activity">
    <reaction evidence="1 10">
        <text>Hydrolysis of terminal non-reducing N-acetyl-D-hexosamine residues in N-acetyl-beta-D-hexosaminides.</text>
        <dbReference type="EC" id="3.2.1.52"/>
    </reaction>
</comment>
<dbReference type="InterPro" id="IPR050226">
    <property type="entry name" value="NagZ_Beta-hexosaminidase"/>
</dbReference>
<dbReference type="SUPFAM" id="SSF51445">
    <property type="entry name" value="(Trans)glycosidases"/>
    <property type="match status" value="1"/>
</dbReference>
<protein>
    <recommendedName>
        <fullName evidence="10">Beta-hexosaminidase</fullName>
        <ecNumber evidence="10">3.2.1.52</ecNumber>
    </recommendedName>
    <alternativeName>
        <fullName evidence="10">Beta-N-acetylhexosaminidase</fullName>
    </alternativeName>
    <alternativeName>
        <fullName evidence="10">N-acetyl-beta-glucosaminidase</fullName>
    </alternativeName>
</protein>
<evidence type="ECO:0000256" key="3">
    <source>
        <dbReference type="ARBA" id="ARBA00022618"/>
    </source>
</evidence>
<keyword evidence="13" id="KW-1185">Reference proteome</keyword>
<feature type="site" description="Important for catalytic activity" evidence="10">
    <location>
        <position position="183"/>
    </location>
</feature>
<evidence type="ECO:0000313" key="12">
    <source>
        <dbReference type="EMBL" id="GLT21545.1"/>
    </source>
</evidence>
<keyword evidence="7 10" id="KW-0326">Glycosidase</keyword>
<keyword evidence="2 10" id="KW-0963">Cytoplasm</keyword>
<evidence type="ECO:0000256" key="10">
    <source>
        <dbReference type="HAMAP-Rule" id="MF_00364"/>
    </source>
</evidence>
<organism evidence="12 13">
    <name type="scientific">Zoogloea oryzae</name>
    <dbReference type="NCBI Taxonomy" id="310767"/>
    <lineage>
        <taxon>Bacteria</taxon>
        <taxon>Pseudomonadati</taxon>
        <taxon>Pseudomonadota</taxon>
        <taxon>Betaproteobacteria</taxon>
        <taxon>Rhodocyclales</taxon>
        <taxon>Zoogloeaceae</taxon>
        <taxon>Zoogloea</taxon>
    </lineage>
</organism>
<evidence type="ECO:0000259" key="11">
    <source>
        <dbReference type="Pfam" id="PF00933"/>
    </source>
</evidence>
<dbReference type="EC" id="3.2.1.52" evidence="10"/>
<dbReference type="EMBL" id="BSPX01000009">
    <property type="protein sequence ID" value="GLT21545.1"/>
    <property type="molecule type" value="Genomic_DNA"/>
</dbReference>